<organism evidence="1 2">
    <name type="scientific">Morella rubra</name>
    <name type="common">Chinese bayberry</name>
    <dbReference type="NCBI Taxonomy" id="262757"/>
    <lineage>
        <taxon>Eukaryota</taxon>
        <taxon>Viridiplantae</taxon>
        <taxon>Streptophyta</taxon>
        <taxon>Embryophyta</taxon>
        <taxon>Tracheophyta</taxon>
        <taxon>Spermatophyta</taxon>
        <taxon>Magnoliopsida</taxon>
        <taxon>eudicotyledons</taxon>
        <taxon>Gunneridae</taxon>
        <taxon>Pentapetalae</taxon>
        <taxon>rosids</taxon>
        <taxon>fabids</taxon>
        <taxon>Fagales</taxon>
        <taxon>Myricaceae</taxon>
        <taxon>Morella</taxon>
    </lineage>
</organism>
<gene>
    <name evidence="1" type="ORF">CJ030_MR6G004338</name>
</gene>
<evidence type="ECO:0000313" key="1">
    <source>
        <dbReference type="EMBL" id="KAB1210052.1"/>
    </source>
</evidence>
<protein>
    <submittedName>
        <fullName evidence="1">Uncharacterized protein</fullName>
    </submittedName>
</protein>
<name>A0A6A1VB35_9ROSI</name>
<proteinExistence type="predicted"/>
<dbReference type="AlphaFoldDB" id="A0A6A1VB35"/>
<dbReference type="EMBL" id="RXIC02000024">
    <property type="protein sequence ID" value="KAB1210052.1"/>
    <property type="molecule type" value="Genomic_DNA"/>
</dbReference>
<dbReference type="Proteomes" id="UP000516437">
    <property type="component" value="Chromosome 6"/>
</dbReference>
<accession>A0A6A1VB35</accession>
<keyword evidence="2" id="KW-1185">Reference proteome</keyword>
<sequence>MTDWSAGFYSGIDTLVKVAKEKFSDVDLTILKAEDYADQAGSEVSSPMAEEGPNLEVGVVPLGVVAEEGVTSGANVVALPLNSPFPIPEISLAYPVAMDLSLVSIDQAVLSLIVIAREVT</sequence>
<comment type="caution">
    <text evidence="1">The sequence shown here is derived from an EMBL/GenBank/DDBJ whole genome shotgun (WGS) entry which is preliminary data.</text>
</comment>
<reference evidence="1 2" key="1">
    <citation type="journal article" date="2019" name="Plant Biotechnol. J.">
        <title>The red bayberry genome and genetic basis of sex determination.</title>
        <authorList>
            <person name="Jia H.M."/>
            <person name="Jia H.J."/>
            <person name="Cai Q.L."/>
            <person name="Wang Y."/>
            <person name="Zhao H.B."/>
            <person name="Yang W.F."/>
            <person name="Wang G.Y."/>
            <person name="Li Y.H."/>
            <person name="Zhan D.L."/>
            <person name="Shen Y.T."/>
            <person name="Niu Q.F."/>
            <person name="Chang L."/>
            <person name="Qiu J."/>
            <person name="Zhao L."/>
            <person name="Xie H.B."/>
            <person name="Fu W.Y."/>
            <person name="Jin J."/>
            <person name="Li X.W."/>
            <person name="Jiao Y."/>
            <person name="Zhou C.C."/>
            <person name="Tu T."/>
            <person name="Chai C.Y."/>
            <person name="Gao J.L."/>
            <person name="Fan L.J."/>
            <person name="van de Weg E."/>
            <person name="Wang J.Y."/>
            <person name="Gao Z.S."/>
        </authorList>
    </citation>
    <scope>NUCLEOTIDE SEQUENCE [LARGE SCALE GENOMIC DNA]</scope>
    <source>
        <tissue evidence="1">Leaves</tissue>
    </source>
</reference>
<evidence type="ECO:0000313" key="2">
    <source>
        <dbReference type="Proteomes" id="UP000516437"/>
    </source>
</evidence>